<name>A0A820ITX1_9BILA</name>
<protein>
    <submittedName>
        <fullName evidence="2">Uncharacterized protein</fullName>
    </submittedName>
</protein>
<evidence type="ECO:0000256" key="1">
    <source>
        <dbReference type="SAM" id="MobiDB-lite"/>
    </source>
</evidence>
<feature type="region of interest" description="Disordered" evidence="1">
    <location>
        <begin position="49"/>
        <end position="69"/>
    </location>
</feature>
<proteinExistence type="predicted"/>
<feature type="compositionally biased region" description="Low complexity" evidence="1">
    <location>
        <begin position="51"/>
        <end position="69"/>
    </location>
</feature>
<accession>A0A820ITX1</accession>
<reference evidence="2" key="1">
    <citation type="submission" date="2021-02" db="EMBL/GenBank/DDBJ databases">
        <authorList>
            <person name="Nowell W R."/>
        </authorList>
    </citation>
    <scope>NUCLEOTIDE SEQUENCE</scope>
</reference>
<evidence type="ECO:0000313" key="3">
    <source>
        <dbReference type="Proteomes" id="UP000663842"/>
    </source>
</evidence>
<dbReference type="Proteomes" id="UP000663842">
    <property type="component" value="Unassembled WGS sequence"/>
</dbReference>
<comment type="caution">
    <text evidence="2">The sequence shown here is derived from an EMBL/GenBank/DDBJ whole genome shotgun (WGS) entry which is preliminary data.</text>
</comment>
<dbReference type="AlphaFoldDB" id="A0A820ITX1"/>
<dbReference type="EMBL" id="CAJOBF010012306">
    <property type="protein sequence ID" value="CAF4316934.1"/>
    <property type="molecule type" value="Genomic_DNA"/>
</dbReference>
<sequence>RGSLPVRLATIKEADACFVAQKSKNNSTVARCKSALLEVIDASIVQSRAASFSSSSFSSSSKSSWLSLL</sequence>
<gene>
    <name evidence="2" type="ORF">UXM345_LOCUS34249</name>
</gene>
<feature type="non-terminal residue" evidence="2">
    <location>
        <position position="1"/>
    </location>
</feature>
<organism evidence="2 3">
    <name type="scientific">Rotaria magnacalcarata</name>
    <dbReference type="NCBI Taxonomy" id="392030"/>
    <lineage>
        <taxon>Eukaryota</taxon>
        <taxon>Metazoa</taxon>
        <taxon>Spiralia</taxon>
        <taxon>Gnathifera</taxon>
        <taxon>Rotifera</taxon>
        <taxon>Eurotatoria</taxon>
        <taxon>Bdelloidea</taxon>
        <taxon>Philodinida</taxon>
        <taxon>Philodinidae</taxon>
        <taxon>Rotaria</taxon>
    </lineage>
</organism>
<evidence type="ECO:0000313" key="2">
    <source>
        <dbReference type="EMBL" id="CAF4316934.1"/>
    </source>
</evidence>